<evidence type="ECO:0000256" key="1">
    <source>
        <dbReference type="SAM" id="Phobius"/>
    </source>
</evidence>
<dbReference type="SUPFAM" id="SSF55486">
    <property type="entry name" value="Metalloproteases ('zincins'), catalytic domain"/>
    <property type="match status" value="1"/>
</dbReference>
<dbReference type="AlphaFoldDB" id="A0A8A4TKX2"/>
<dbReference type="RefSeq" id="WP_237380445.1">
    <property type="nucleotide sequence ID" value="NZ_CP071793.1"/>
</dbReference>
<dbReference type="GO" id="GO:0008237">
    <property type="term" value="F:metallopeptidase activity"/>
    <property type="evidence" value="ECO:0007669"/>
    <property type="project" value="InterPro"/>
</dbReference>
<dbReference type="InterPro" id="IPR014782">
    <property type="entry name" value="Peptidase_M1_dom"/>
</dbReference>
<protein>
    <recommendedName>
        <fullName evidence="2">Peptidase M1 membrane alanine aminopeptidase domain-containing protein</fullName>
    </recommendedName>
</protein>
<organism evidence="3 4">
    <name type="scientific">Sulfidibacter corallicola</name>
    <dbReference type="NCBI Taxonomy" id="2818388"/>
    <lineage>
        <taxon>Bacteria</taxon>
        <taxon>Pseudomonadati</taxon>
        <taxon>Acidobacteriota</taxon>
        <taxon>Holophagae</taxon>
        <taxon>Acanthopleuribacterales</taxon>
        <taxon>Acanthopleuribacteraceae</taxon>
        <taxon>Sulfidibacter</taxon>
    </lineage>
</organism>
<feature type="transmembrane region" description="Helical" evidence="1">
    <location>
        <begin position="441"/>
        <end position="463"/>
    </location>
</feature>
<feature type="domain" description="Peptidase M1 membrane alanine aminopeptidase" evidence="2">
    <location>
        <begin position="864"/>
        <end position="1063"/>
    </location>
</feature>
<evidence type="ECO:0000313" key="3">
    <source>
        <dbReference type="EMBL" id="QTD50606.1"/>
    </source>
</evidence>
<evidence type="ECO:0000313" key="4">
    <source>
        <dbReference type="Proteomes" id="UP000663929"/>
    </source>
</evidence>
<accession>A0A8A4TKX2</accession>
<feature type="transmembrane region" description="Helical" evidence="1">
    <location>
        <begin position="563"/>
        <end position="586"/>
    </location>
</feature>
<dbReference type="EMBL" id="CP071793">
    <property type="protein sequence ID" value="QTD50606.1"/>
    <property type="molecule type" value="Genomic_DNA"/>
</dbReference>
<name>A0A8A4TKX2_SULCO</name>
<evidence type="ECO:0000259" key="2">
    <source>
        <dbReference type="Pfam" id="PF01433"/>
    </source>
</evidence>
<keyword evidence="1" id="KW-1133">Transmembrane helix</keyword>
<feature type="transmembrane region" description="Helical" evidence="1">
    <location>
        <begin position="359"/>
        <end position="376"/>
    </location>
</feature>
<reference evidence="3" key="1">
    <citation type="submission" date="2021-03" db="EMBL/GenBank/DDBJ databases">
        <title>Acanthopleuribacteraceae sp. M133.</title>
        <authorList>
            <person name="Wang G."/>
        </authorList>
    </citation>
    <scope>NUCLEOTIDE SEQUENCE</scope>
    <source>
        <strain evidence="3">M133</strain>
    </source>
</reference>
<feature type="transmembrane region" description="Helical" evidence="1">
    <location>
        <begin position="143"/>
        <end position="168"/>
    </location>
</feature>
<keyword evidence="4" id="KW-1185">Reference proteome</keyword>
<feature type="transmembrane region" description="Helical" evidence="1">
    <location>
        <begin position="520"/>
        <end position="542"/>
    </location>
</feature>
<keyword evidence="1" id="KW-0472">Membrane</keyword>
<dbReference type="InterPro" id="IPR027268">
    <property type="entry name" value="Peptidase_M4/M1_CTD_sf"/>
</dbReference>
<feature type="transmembrane region" description="Helical" evidence="1">
    <location>
        <begin position="18"/>
        <end position="35"/>
    </location>
</feature>
<dbReference type="Pfam" id="PF01433">
    <property type="entry name" value="Peptidase_M1"/>
    <property type="match status" value="1"/>
</dbReference>
<dbReference type="GO" id="GO:0008270">
    <property type="term" value="F:zinc ion binding"/>
    <property type="evidence" value="ECO:0007669"/>
    <property type="project" value="InterPro"/>
</dbReference>
<gene>
    <name evidence="3" type="ORF">J3U87_33900</name>
</gene>
<feature type="transmembrane region" description="Helical" evidence="1">
    <location>
        <begin position="319"/>
        <end position="339"/>
    </location>
</feature>
<feature type="transmembrane region" description="Helical" evidence="1">
    <location>
        <begin position="242"/>
        <end position="259"/>
    </location>
</feature>
<sequence>MFAHVFLFEVKFQSRQPLMYIAFGILFFLAFLVSSDENAVLIGMTPGLQADAPLAVVQALGTFSVIAVLLATALAASPVLRDFDLQAAELFFTTRVGRGAYLLGRFWGAFTCTVLAYGGAILAVWLGLTFVDMEGPRSAAYGFAYLFGIGVMAIPNLWIMCAFFFCLTTLTRNRWMGYVAALGLLMLFTVMALGNDPKHLTLTALADPFGTVALAAQTRYWTAFEAATLAPSLSGPLALNRLIWLGFSTGCLFLAYRFAPFGNLPPVGRGTRTVADSGDDPVPSTHLAKGQRPRFENATEVHQWMSQTRLEMAATFKSLAFWFILGMAVLTLLLATTAFMTGARGAPLYPTTANMLDSIRGVLSVPLLLVVIYYGAEMVFRERHHRVAEITDALPYPNWVMPIAKLTALLAMVATMLSVCGLTAVTYQYASGYPDVEWGLYLGGLLGNYGAPFYLLCALAIFLQVVGNHRFLGMFLMLLYVVGQNIMDGLDFRHHLLRLTLPRAPYSDLNGFGHFLEARLWFVLLWSLGAVLLMGLVHLLWMRGTEDRRRFIGRLHRKPGTPLRVLFTAAGTAFLATAAFIGYNVYILNDYQTTRERQALDAEYEKRYAQYANLIQPRVTSVEVKVDLYPAARDLEVSGRYRLEHQGAEPIDSIHLSLPRNPDLEMTKLVVSGAEQRHADPTHGYVIHRFDEPMQPGEIRDLEFALRWDTRGFVNDGSSRRLVHNGTFLLNREIMPLPGYQRIFELEDPKVRREHGLPPAKPIPDIEDPGARDFGGLSGVRFQRVRFEAVIGTEAGQIAIAPGRLVKRWQEGDRNYFQYRSEAPILDLLAFLSADYQIQRGRWEEVDLEIYHHHGHGRNNPILMDAMKRSLAYFSEHFAPYPYRQMRIVEFPGYQVFAQAFANTVPYSERFGFTTDQRDPDDLNFTFFVTAHEIAHQWWGHQVMSADVAGAPTIVESLAEYSAWMVTQETFGRGVMPRYLRYELDRYLRGRGGETVGERPLSKTYDQSYIHYGKGSMALYGLQAYIGEAAVNRALRKFHDRFGFREAPYPTTEDLLGYLRAETPAELQDWFTDTFERIVLYDVKVSGASCQKLDSGRFRVRIEMENRVLDADSEGREMARPHFLLPVEIGLFAGDRAEPDAAIYHVRHLLTEADRTLEIEVDRRPDWVGIDPYHILIDRNWDDNGMRMPAD</sequence>
<dbReference type="KEGG" id="scor:J3U87_33900"/>
<feature type="transmembrane region" description="Helical" evidence="1">
    <location>
        <begin position="175"/>
        <end position="194"/>
    </location>
</feature>
<dbReference type="Gene3D" id="1.10.390.10">
    <property type="entry name" value="Neutral Protease Domain 2"/>
    <property type="match status" value="1"/>
</dbReference>
<feature type="transmembrane region" description="Helical" evidence="1">
    <location>
        <begin position="106"/>
        <end position="131"/>
    </location>
</feature>
<feature type="transmembrane region" description="Helical" evidence="1">
    <location>
        <begin position="55"/>
        <end position="76"/>
    </location>
</feature>
<keyword evidence="1" id="KW-0812">Transmembrane</keyword>
<feature type="transmembrane region" description="Helical" evidence="1">
    <location>
        <begin position="406"/>
        <end position="429"/>
    </location>
</feature>
<dbReference type="Proteomes" id="UP000663929">
    <property type="component" value="Chromosome"/>
</dbReference>
<feature type="transmembrane region" description="Helical" evidence="1">
    <location>
        <begin position="470"/>
        <end position="487"/>
    </location>
</feature>
<proteinExistence type="predicted"/>